<evidence type="ECO:0000313" key="1">
    <source>
        <dbReference type="EMBL" id="SFR15326.1"/>
    </source>
</evidence>
<evidence type="ECO:0008006" key="3">
    <source>
        <dbReference type="Google" id="ProtNLM"/>
    </source>
</evidence>
<dbReference type="STRING" id="39060.SAMN05660706_13524"/>
<gene>
    <name evidence="1" type="ORF">SAMN05660706_13524</name>
</gene>
<dbReference type="AlphaFoldDB" id="A0A1I6EC52"/>
<keyword evidence="2" id="KW-1185">Reference proteome</keyword>
<dbReference type="Pfam" id="PF06356">
    <property type="entry name" value="DUF1064"/>
    <property type="match status" value="1"/>
</dbReference>
<dbReference type="EMBL" id="FOYM01000035">
    <property type="protein sequence ID" value="SFR15326.1"/>
    <property type="molecule type" value="Genomic_DNA"/>
</dbReference>
<name>A0A1I6EC52_9FIRM</name>
<accession>A0A1I6EC52</accession>
<evidence type="ECO:0000313" key="2">
    <source>
        <dbReference type="Proteomes" id="UP000199584"/>
    </source>
</evidence>
<dbReference type="InterPro" id="IPR009414">
    <property type="entry name" value="DUF1064"/>
</dbReference>
<sequence>MTRISQARARELGLLPPRESKYRSRKATVDGITFDSRKEARKYEELKLLKRAGEIVDFELQPEFELQPGFRDRDGNWVRPIKYRADFLVRYHNGRVVVIDTKGYRTKEYAIKRKMLLYRYPGIEFVEE</sequence>
<reference evidence="2" key="1">
    <citation type="submission" date="2016-10" db="EMBL/GenBank/DDBJ databases">
        <authorList>
            <person name="Varghese N."/>
            <person name="Submissions S."/>
        </authorList>
    </citation>
    <scope>NUCLEOTIDE SEQUENCE [LARGE SCALE GENOMIC DNA]</scope>
    <source>
        <strain evidence="2">DSM 3669</strain>
    </source>
</reference>
<proteinExistence type="predicted"/>
<dbReference type="RefSeq" id="WP_165608387.1">
    <property type="nucleotide sequence ID" value="NZ_FOYM01000035.1"/>
</dbReference>
<dbReference type="Proteomes" id="UP000199584">
    <property type="component" value="Unassembled WGS sequence"/>
</dbReference>
<protein>
    <recommendedName>
        <fullName evidence="3">DUF1064 domain-containing protein</fullName>
    </recommendedName>
</protein>
<organism evidence="1 2">
    <name type="scientific">Desulfoscipio geothermicus DSM 3669</name>
    <dbReference type="NCBI Taxonomy" id="1121426"/>
    <lineage>
        <taxon>Bacteria</taxon>
        <taxon>Bacillati</taxon>
        <taxon>Bacillota</taxon>
        <taxon>Clostridia</taxon>
        <taxon>Eubacteriales</taxon>
        <taxon>Desulfallaceae</taxon>
        <taxon>Desulfoscipio</taxon>
    </lineage>
</organism>